<dbReference type="SUPFAM" id="SSF51905">
    <property type="entry name" value="FAD/NAD(P)-binding domain"/>
    <property type="match status" value="1"/>
</dbReference>
<protein>
    <recommendedName>
        <fullName evidence="1">FAD dependent oxidoreductase domain-containing protein</fullName>
    </recommendedName>
</protein>
<dbReference type="Gene3D" id="3.50.50.60">
    <property type="entry name" value="FAD/NAD(P)-binding domain"/>
    <property type="match status" value="2"/>
</dbReference>
<dbReference type="InterPro" id="IPR006076">
    <property type="entry name" value="FAD-dep_OxRdtase"/>
</dbReference>
<comment type="caution">
    <text evidence="2">The sequence shown here is derived from an EMBL/GenBank/DDBJ whole genome shotgun (WGS) entry which is preliminary data.</text>
</comment>
<name>A0AAN6N341_9PEZI</name>
<gene>
    <name evidence="2" type="ORF">QBC46DRAFT_441324</name>
</gene>
<evidence type="ECO:0000259" key="1">
    <source>
        <dbReference type="Pfam" id="PF01266"/>
    </source>
</evidence>
<evidence type="ECO:0000313" key="3">
    <source>
        <dbReference type="Proteomes" id="UP001303473"/>
    </source>
</evidence>
<dbReference type="InterPro" id="IPR036188">
    <property type="entry name" value="FAD/NAD-bd_sf"/>
</dbReference>
<reference evidence="3" key="1">
    <citation type="journal article" date="2023" name="Mol. Phylogenet. Evol.">
        <title>Genome-scale phylogeny and comparative genomics of the fungal order Sordariales.</title>
        <authorList>
            <person name="Hensen N."/>
            <person name="Bonometti L."/>
            <person name="Westerberg I."/>
            <person name="Brannstrom I.O."/>
            <person name="Guillou S."/>
            <person name="Cros-Aarteil S."/>
            <person name="Calhoun S."/>
            <person name="Haridas S."/>
            <person name="Kuo A."/>
            <person name="Mondo S."/>
            <person name="Pangilinan J."/>
            <person name="Riley R."/>
            <person name="LaButti K."/>
            <person name="Andreopoulos B."/>
            <person name="Lipzen A."/>
            <person name="Chen C."/>
            <person name="Yan M."/>
            <person name="Daum C."/>
            <person name="Ng V."/>
            <person name="Clum A."/>
            <person name="Steindorff A."/>
            <person name="Ohm R.A."/>
            <person name="Martin F."/>
            <person name="Silar P."/>
            <person name="Natvig D.O."/>
            <person name="Lalanne C."/>
            <person name="Gautier V."/>
            <person name="Ament-Velasquez S.L."/>
            <person name="Kruys A."/>
            <person name="Hutchinson M.I."/>
            <person name="Powell A.J."/>
            <person name="Barry K."/>
            <person name="Miller A.N."/>
            <person name="Grigoriev I.V."/>
            <person name="Debuchy R."/>
            <person name="Gladieux P."/>
            <person name="Hiltunen Thoren M."/>
            <person name="Johannesson H."/>
        </authorList>
    </citation>
    <scope>NUCLEOTIDE SEQUENCE [LARGE SCALE GENOMIC DNA]</scope>
    <source>
        <strain evidence="3">CBS 340.73</strain>
    </source>
</reference>
<dbReference type="AlphaFoldDB" id="A0AAN6N341"/>
<feature type="domain" description="FAD dependent oxidoreductase" evidence="1">
    <location>
        <begin position="193"/>
        <end position="382"/>
    </location>
</feature>
<keyword evidence="3" id="KW-1185">Reference proteome</keyword>
<evidence type="ECO:0000313" key="2">
    <source>
        <dbReference type="EMBL" id="KAK3938169.1"/>
    </source>
</evidence>
<feature type="domain" description="FAD dependent oxidoreductase" evidence="1">
    <location>
        <begin position="43"/>
        <end position="162"/>
    </location>
</feature>
<organism evidence="2 3">
    <name type="scientific">Diplogelasinospora grovesii</name>
    <dbReference type="NCBI Taxonomy" id="303347"/>
    <lineage>
        <taxon>Eukaryota</taxon>
        <taxon>Fungi</taxon>
        <taxon>Dikarya</taxon>
        <taxon>Ascomycota</taxon>
        <taxon>Pezizomycotina</taxon>
        <taxon>Sordariomycetes</taxon>
        <taxon>Sordariomycetidae</taxon>
        <taxon>Sordariales</taxon>
        <taxon>Diplogelasinosporaceae</taxon>
        <taxon>Diplogelasinospora</taxon>
    </lineage>
</organism>
<dbReference type="GO" id="GO:0005737">
    <property type="term" value="C:cytoplasm"/>
    <property type="evidence" value="ECO:0007669"/>
    <property type="project" value="TreeGrafter"/>
</dbReference>
<dbReference type="PANTHER" id="PTHR13847">
    <property type="entry name" value="SARCOSINE DEHYDROGENASE-RELATED"/>
    <property type="match status" value="1"/>
</dbReference>
<dbReference type="EMBL" id="MU853835">
    <property type="protein sequence ID" value="KAK3938169.1"/>
    <property type="molecule type" value="Genomic_DNA"/>
</dbReference>
<dbReference type="Pfam" id="PF01266">
    <property type="entry name" value="DAO"/>
    <property type="match status" value="2"/>
</dbReference>
<dbReference type="Proteomes" id="UP001303473">
    <property type="component" value="Unassembled WGS sequence"/>
</dbReference>
<accession>A0AAN6N341</accession>
<proteinExistence type="predicted"/>
<dbReference type="Gene3D" id="3.30.9.10">
    <property type="entry name" value="D-Amino Acid Oxidase, subunit A, domain 2"/>
    <property type="match status" value="1"/>
</dbReference>
<sequence length="399" mass="43413">MPSFLINVAISALRTFARRFLCSCGGGTESNGSPLDPAQEVVDIVIVGGGVIGLCIAYNLAKEREKAVTSVRWNITVLEARDSVFAAASSHNTGCLHYDFHDSFGSNLIPLGRYSFEQWQSIAMNDAQFSSDTGCRPQSFFPITPGASGGDEEEDLPNWIKMEKDWVVDWGSKGPVNATVTSTTIVAASLTKSGTIQGIKCASSKSGDTYSFPCQKLILAAGPWTPSQVKTLFPDSTLDLRPSTNAGDWVIFQNPNPMNDKTTAVVFFDDIVRSWNMPGGTMEDEPNEEVIVALLRYSERFIRRSRDSSEKRAVQLQVKEKGRAFRPFTEPGLPIISAIPARQLVPSSSSRTRSVPSNVFICFGHGSYGVTLGMGSGKLMAQVVRGETPDIDLTKFTLE</sequence>